<gene>
    <name evidence="8" type="primary">RPC34</name>
    <name evidence="8" type="ORF">IMSHALPRED_008613</name>
</gene>
<dbReference type="SUPFAM" id="SSF46785">
    <property type="entry name" value="Winged helix' DNA-binding domain"/>
    <property type="match status" value="1"/>
</dbReference>
<dbReference type="FunFam" id="1.10.10.10:FF:000116">
    <property type="entry name" value="DNA-directed RNA polymerase III subunit RPC6"/>
    <property type="match status" value="1"/>
</dbReference>
<dbReference type="InterPro" id="IPR007832">
    <property type="entry name" value="RNA_pol_Rpc34"/>
</dbReference>
<proteinExistence type="inferred from homology"/>
<dbReference type="Pfam" id="PF05158">
    <property type="entry name" value="RNA_pol_Rpc34"/>
    <property type="match status" value="1"/>
</dbReference>
<sequence length="361" mass="40960">MDIASPAEEVPAKDEDVTMTEPSGVSSPKELRNALYARCASFEEGHVFNQDELFAFDIIPDNSLEQLLAYTRQLAKDGLFKLMTKDGKACWKVVKRADAIKYRSLSQEEALVFSYIEGAAREGIWSKILRSKTNLHMTTMNRAVKSLENKNMIKAVKIVKYPNRKTYMLAKLQPSENVTGGPFYTDGVLDEEFVHQMSLWTERYVIGRSWWHPPLPEHTRKSSSKMTQEQAEELRAAELRQRGHGRDRSKAMLPMHPGYRGHPTLSEVTRAINGSGLSGVTMKESEMGQLLDILCWDGRLEKIRHGKAYRAVKQVNGEDGVELENGLTESPCGRCPVFEFCEEGGPVNARSCEYFQEWLQF</sequence>
<keyword evidence="3 6" id="KW-0240">DNA-directed RNA polymerase</keyword>
<feature type="region of interest" description="Disordered" evidence="7">
    <location>
        <begin position="241"/>
        <end position="264"/>
    </location>
</feature>
<evidence type="ECO:0000256" key="6">
    <source>
        <dbReference type="PIRNR" id="PIRNR028763"/>
    </source>
</evidence>
<dbReference type="PANTHER" id="PTHR12780">
    <property type="entry name" value="RNA POLYMERASE III DNA DIRECTED , 39KD SUBUNIT-RELATED"/>
    <property type="match status" value="1"/>
</dbReference>
<keyword evidence="5 6" id="KW-0539">Nucleus</keyword>
<dbReference type="EMBL" id="CAJPDT010000061">
    <property type="protein sequence ID" value="CAF9931399.1"/>
    <property type="molecule type" value="Genomic_DNA"/>
</dbReference>
<dbReference type="AlphaFoldDB" id="A0A8H3FVA8"/>
<dbReference type="GO" id="GO:0005737">
    <property type="term" value="C:cytoplasm"/>
    <property type="evidence" value="ECO:0007669"/>
    <property type="project" value="UniProtKB-ARBA"/>
</dbReference>
<name>A0A8H3FVA8_9LECA</name>
<dbReference type="GO" id="GO:0005654">
    <property type="term" value="C:nucleoplasm"/>
    <property type="evidence" value="ECO:0007669"/>
    <property type="project" value="UniProtKB-ARBA"/>
</dbReference>
<evidence type="ECO:0000256" key="1">
    <source>
        <dbReference type="ARBA" id="ARBA00004123"/>
    </source>
</evidence>
<comment type="similarity">
    <text evidence="2 6">Belongs to the eukaryotic RPC34/RPC39 RNA polymerase subunit family.</text>
</comment>
<accession>A0A8H3FVA8</accession>
<comment type="subcellular location">
    <subcellularLocation>
        <location evidence="1 6">Nucleus</location>
    </subcellularLocation>
</comment>
<protein>
    <recommendedName>
        <fullName evidence="6">DNA-directed RNA polymerase III subunit RPC6</fullName>
        <shortName evidence="6">RNA polymerase III subunit C6</shortName>
    </recommendedName>
</protein>
<reference evidence="8" key="1">
    <citation type="submission" date="2021-03" db="EMBL/GenBank/DDBJ databases">
        <authorList>
            <person name="Tagirdzhanova G."/>
        </authorList>
    </citation>
    <scope>NUCLEOTIDE SEQUENCE</scope>
</reference>
<evidence type="ECO:0000313" key="8">
    <source>
        <dbReference type="EMBL" id="CAF9931399.1"/>
    </source>
</evidence>
<comment type="function">
    <text evidence="6">DNA-dependent RNA polymerase catalyzes the transcription of DNA into RNA using the four ribonucleoside triphosphates as substrates. Specific peripheric component of RNA polymerase III which synthesizes small RNAs, such as 5S rRNA and tRNAs.</text>
</comment>
<dbReference type="Proteomes" id="UP000664534">
    <property type="component" value="Unassembled WGS sequence"/>
</dbReference>
<dbReference type="GO" id="GO:0005666">
    <property type="term" value="C:RNA polymerase III complex"/>
    <property type="evidence" value="ECO:0007669"/>
    <property type="project" value="UniProtKB-UniRule"/>
</dbReference>
<comment type="caution">
    <text evidence="8">The sequence shown here is derived from an EMBL/GenBank/DDBJ whole genome shotgun (WGS) entry which is preliminary data.</text>
</comment>
<keyword evidence="4 6" id="KW-0804">Transcription</keyword>
<evidence type="ECO:0000313" key="9">
    <source>
        <dbReference type="Proteomes" id="UP000664534"/>
    </source>
</evidence>
<evidence type="ECO:0000256" key="7">
    <source>
        <dbReference type="SAM" id="MobiDB-lite"/>
    </source>
</evidence>
<dbReference type="InterPro" id="IPR036390">
    <property type="entry name" value="WH_DNA-bd_sf"/>
</dbReference>
<evidence type="ECO:0000256" key="5">
    <source>
        <dbReference type="ARBA" id="ARBA00023242"/>
    </source>
</evidence>
<organism evidence="8 9">
    <name type="scientific">Imshaugia aleurites</name>
    <dbReference type="NCBI Taxonomy" id="172621"/>
    <lineage>
        <taxon>Eukaryota</taxon>
        <taxon>Fungi</taxon>
        <taxon>Dikarya</taxon>
        <taxon>Ascomycota</taxon>
        <taxon>Pezizomycotina</taxon>
        <taxon>Lecanoromycetes</taxon>
        <taxon>OSLEUM clade</taxon>
        <taxon>Lecanoromycetidae</taxon>
        <taxon>Lecanorales</taxon>
        <taxon>Lecanorineae</taxon>
        <taxon>Parmeliaceae</taxon>
        <taxon>Imshaugia</taxon>
    </lineage>
</organism>
<feature type="compositionally biased region" description="Basic and acidic residues" evidence="7">
    <location>
        <begin position="241"/>
        <end position="250"/>
    </location>
</feature>
<keyword evidence="9" id="KW-1185">Reference proteome</keyword>
<dbReference type="PIRSF" id="PIRSF028763">
    <property type="entry name" value="RNA_pol_Rpc34"/>
    <property type="match status" value="1"/>
</dbReference>
<evidence type="ECO:0000256" key="4">
    <source>
        <dbReference type="ARBA" id="ARBA00023163"/>
    </source>
</evidence>
<dbReference type="GO" id="GO:0006383">
    <property type="term" value="P:transcription by RNA polymerase III"/>
    <property type="evidence" value="ECO:0007669"/>
    <property type="project" value="UniProtKB-UniRule"/>
</dbReference>
<evidence type="ECO:0000256" key="2">
    <source>
        <dbReference type="ARBA" id="ARBA00011038"/>
    </source>
</evidence>
<dbReference type="Gene3D" id="1.10.10.10">
    <property type="entry name" value="Winged helix-like DNA-binding domain superfamily/Winged helix DNA-binding domain"/>
    <property type="match status" value="1"/>
</dbReference>
<feature type="region of interest" description="Disordered" evidence="7">
    <location>
        <begin position="1"/>
        <end position="27"/>
    </location>
</feature>
<evidence type="ECO:0000256" key="3">
    <source>
        <dbReference type="ARBA" id="ARBA00022478"/>
    </source>
</evidence>
<dbReference type="InterPro" id="IPR036388">
    <property type="entry name" value="WH-like_DNA-bd_sf"/>
</dbReference>
<dbReference type="OrthoDB" id="613763at2759"/>
<dbReference type="InterPro" id="IPR016049">
    <property type="entry name" value="RNA_pol_Rpc34-like"/>
</dbReference>